<gene>
    <name evidence="1" type="ORF">N47_N26060</name>
</gene>
<dbReference type="EMBL" id="FR695879">
    <property type="protein sequence ID" value="CBX31781.1"/>
    <property type="molecule type" value="Genomic_DNA"/>
</dbReference>
<dbReference type="AlphaFoldDB" id="E1YMI7"/>
<evidence type="ECO:0000313" key="1">
    <source>
        <dbReference type="EMBL" id="CBX31781.1"/>
    </source>
</evidence>
<organism evidence="1">
    <name type="scientific">uncultured Desulfobacterium sp</name>
    <dbReference type="NCBI Taxonomy" id="201089"/>
    <lineage>
        <taxon>Bacteria</taxon>
        <taxon>Pseudomonadati</taxon>
        <taxon>Thermodesulfobacteriota</taxon>
        <taxon>Desulfobacteria</taxon>
        <taxon>Desulfobacterales</taxon>
        <taxon>Desulfobacteriaceae</taxon>
        <taxon>Desulfobacterium</taxon>
        <taxon>environmental samples</taxon>
    </lineage>
</organism>
<sequence>MYCAISNNYQVFNPFVFLLIRTYNPGSLIYNYLSFFYKRTTAFNTGSPHLELIKTTYG</sequence>
<protein>
    <submittedName>
        <fullName evidence="1">Uncharacterized protein</fullName>
    </submittedName>
</protein>
<accession>E1YMI7</accession>
<proteinExistence type="predicted"/>
<name>E1YMI7_9BACT</name>
<reference evidence="1" key="1">
    <citation type="journal article" date="2011" name="Environ. Microbiol.">
        <title>Genomic insights into the metabolic potential of the polycyclic aromatic hydrocarbon degrading sulfate-reducing Deltaproteobacterium N47.</title>
        <authorList>
            <person name="Bergmann F."/>
            <person name="Selesi D."/>
            <person name="Weinmaier T."/>
            <person name="Tischler P."/>
            <person name="Rattei T."/>
            <person name="Meckenstock R.U."/>
        </authorList>
    </citation>
    <scope>NUCLEOTIDE SEQUENCE</scope>
</reference>